<organism evidence="1 2">
    <name type="scientific">Aspergillus sclerotialis</name>
    <dbReference type="NCBI Taxonomy" id="2070753"/>
    <lineage>
        <taxon>Eukaryota</taxon>
        <taxon>Fungi</taxon>
        <taxon>Dikarya</taxon>
        <taxon>Ascomycota</taxon>
        <taxon>Pezizomycotina</taxon>
        <taxon>Eurotiomycetes</taxon>
        <taxon>Eurotiomycetidae</taxon>
        <taxon>Eurotiales</taxon>
        <taxon>Aspergillaceae</taxon>
        <taxon>Aspergillus</taxon>
        <taxon>Aspergillus subgen. Polypaecilum</taxon>
    </lineage>
</organism>
<name>A0A3A2ZNM2_9EURO</name>
<gene>
    <name evidence="1" type="ORF">PHISCL_03430</name>
</gene>
<protein>
    <submittedName>
        <fullName evidence="1">NACHT domain protein</fullName>
    </submittedName>
</protein>
<dbReference type="Proteomes" id="UP000266188">
    <property type="component" value="Unassembled WGS sequence"/>
</dbReference>
<dbReference type="AlphaFoldDB" id="A0A3A2ZNM2"/>
<dbReference type="OrthoDB" id="1577640at2759"/>
<dbReference type="Gene3D" id="3.40.50.1580">
    <property type="entry name" value="Nucleoside phosphorylase domain"/>
    <property type="match status" value="1"/>
</dbReference>
<sequence length="147" mass="15602">MVDNNSYTVGWICALPVERVAAEAFLDETHDGPESMSAQDNSIYTLGRIGRHNVVINVLPDGEYGVSSATNAARDMVHTFPNLRIGLMVGIGGGVPSAHHDIRLGDVVVSATCDGAGGVVQYDFGKRVQGSRFRGRGSWDSGPCGLR</sequence>
<evidence type="ECO:0000313" key="1">
    <source>
        <dbReference type="EMBL" id="RJE24220.1"/>
    </source>
</evidence>
<reference evidence="2" key="1">
    <citation type="submission" date="2017-02" db="EMBL/GenBank/DDBJ databases">
        <authorList>
            <person name="Tafer H."/>
            <person name="Lopandic K."/>
        </authorList>
    </citation>
    <scope>NUCLEOTIDE SEQUENCE [LARGE SCALE GENOMIC DNA]</scope>
    <source>
        <strain evidence="2">CBS 366.77</strain>
    </source>
</reference>
<dbReference type="PANTHER" id="PTHR46082">
    <property type="entry name" value="ATP/GTP-BINDING PROTEIN-RELATED"/>
    <property type="match status" value="1"/>
</dbReference>
<comment type="caution">
    <text evidence="1">The sequence shown here is derived from an EMBL/GenBank/DDBJ whole genome shotgun (WGS) entry which is preliminary data.</text>
</comment>
<dbReference type="GO" id="GO:0003824">
    <property type="term" value="F:catalytic activity"/>
    <property type="evidence" value="ECO:0007669"/>
    <property type="project" value="InterPro"/>
</dbReference>
<dbReference type="PANTHER" id="PTHR46082:SF11">
    <property type="entry name" value="AAA+ ATPASE DOMAIN-CONTAINING PROTEIN-RELATED"/>
    <property type="match status" value="1"/>
</dbReference>
<accession>A0A3A2ZNM2</accession>
<evidence type="ECO:0000313" key="2">
    <source>
        <dbReference type="Proteomes" id="UP000266188"/>
    </source>
</evidence>
<dbReference type="EMBL" id="MVGC01000089">
    <property type="protein sequence ID" value="RJE24220.1"/>
    <property type="molecule type" value="Genomic_DNA"/>
</dbReference>
<dbReference type="InterPro" id="IPR053137">
    <property type="entry name" value="NLR-like"/>
</dbReference>
<dbReference type="SUPFAM" id="SSF53167">
    <property type="entry name" value="Purine and uridine phosphorylases"/>
    <property type="match status" value="1"/>
</dbReference>
<dbReference type="GO" id="GO:0009116">
    <property type="term" value="P:nucleoside metabolic process"/>
    <property type="evidence" value="ECO:0007669"/>
    <property type="project" value="InterPro"/>
</dbReference>
<proteinExistence type="predicted"/>
<keyword evidence="2" id="KW-1185">Reference proteome</keyword>
<dbReference type="InterPro" id="IPR035994">
    <property type="entry name" value="Nucleoside_phosphorylase_sf"/>
</dbReference>
<dbReference type="STRING" id="2070753.A0A3A2ZNM2"/>